<dbReference type="GO" id="GO:0005737">
    <property type="term" value="C:cytoplasm"/>
    <property type="evidence" value="ECO:0007669"/>
    <property type="project" value="TreeGrafter"/>
</dbReference>
<protein>
    <submittedName>
        <fullName evidence="2">Putative nudC domain-containing protein 2</fullName>
    </submittedName>
</protein>
<keyword evidence="3" id="KW-1185">Reference proteome</keyword>
<evidence type="ECO:0000313" key="2">
    <source>
        <dbReference type="EMBL" id="ROT68516.1"/>
    </source>
</evidence>
<dbReference type="GO" id="GO:0006457">
    <property type="term" value="P:protein folding"/>
    <property type="evidence" value="ECO:0007669"/>
    <property type="project" value="TreeGrafter"/>
</dbReference>
<dbReference type="Proteomes" id="UP000283509">
    <property type="component" value="Unassembled WGS sequence"/>
</dbReference>
<dbReference type="GO" id="GO:0051082">
    <property type="term" value="F:unfolded protein binding"/>
    <property type="evidence" value="ECO:0007669"/>
    <property type="project" value="TreeGrafter"/>
</dbReference>
<dbReference type="OrthoDB" id="515366at2759"/>
<dbReference type="Pfam" id="PF04969">
    <property type="entry name" value="CS"/>
    <property type="match status" value="1"/>
</dbReference>
<comment type="caution">
    <text evidence="2">The sequence shown here is derived from an EMBL/GenBank/DDBJ whole genome shotgun (WGS) entry which is preliminary data.</text>
</comment>
<sequence length="127" mass="14617">MPDYVETNFDERSGFVPCATPWGRWWQTVAEVHVEVTIPEGTRSKFIQVTVKPSHMKVVVLDKVIIESLIPTHPLFPFTPLSESLRDPYLLWFRTDETIWTIEDKKILHIAMTKADACTRRRCGGGC</sequence>
<organism evidence="2 3">
    <name type="scientific">Penaeus vannamei</name>
    <name type="common">Whiteleg shrimp</name>
    <name type="synonym">Litopenaeus vannamei</name>
    <dbReference type="NCBI Taxonomy" id="6689"/>
    <lineage>
        <taxon>Eukaryota</taxon>
        <taxon>Metazoa</taxon>
        <taxon>Ecdysozoa</taxon>
        <taxon>Arthropoda</taxon>
        <taxon>Crustacea</taxon>
        <taxon>Multicrustacea</taxon>
        <taxon>Malacostraca</taxon>
        <taxon>Eumalacostraca</taxon>
        <taxon>Eucarida</taxon>
        <taxon>Decapoda</taxon>
        <taxon>Dendrobranchiata</taxon>
        <taxon>Penaeoidea</taxon>
        <taxon>Penaeidae</taxon>
        <taxon>Penaeus</taxon>
    </lineage>
</organism>
<dbReference type="AlphaFoldDB" id="A0A3R7SNJ0"/>
<reference evidence="2 3" key="1">
    <citation type="submission" date="2018-04" db="EMBL/GenBank/DDBJ databases">
        <authorList>
            <person name="Zhang X."/>
            <person name="Yuan J."/>
            <person name="Li F."/>
            <person name="Xiang J."/>
        </authorList>
    </citation>
    <scope>NUCLEOTIDE SEQUENCE [LARGE SCALE GENOMIC DNA]</scope>
    <source>
        <tissue evidence="2">Muscle</tissue>
    </source>
</reference>
<dbReference type="EMBL" id="QCYY01002659">
    <property type="protein sequence ID" value="ROT68516.1"/>
    <property type="molecule type" value="Genomic_DNA"/>
</dbReference>
<proteinExistence type="predicted"/>
<dbReference type="PANTHER" id="PTHR12356:SF18">
    <property type="entry name" value="NUDC DOMAIN-CONTAINING PROTEIN 2"/>
    <property type="match status" value="1"/>
</dbReference>
<evidence type="ECO:0000259" key="1">
    <source>
        <dbReference type="Pfam" id="PF04969"/>
    </source>
</evidence>
<gene>
    <name evidence="2" type="ORF">C7M84_013317</name>
</gene>
<accession>A0A3R7SNJ0</accession>
<dbReference type="STRING" id="6689.A0A3R7SNJ0"/>
<name>A0A3R7SNJ0_PENVA</name>
<dbReference type="Gene3D" id="2.60.40.790">
    <property type="match status" value="1"/>
</dbReference>
<dbReference type="SUPFAM" id="SSF49764">
    <property type="entry name" value="HSP20-like chaperones"/>
    <property type="match status" value="1"/>
</dbReference>
<dbReference type="InterPro" id="IPR008978">
    <property type="entry name" value="HSP20-like_chaperone"/>
</dbReference>
<dbReference type="PANTHER" id="PTHR12356">
    <property type="entry name" value="NUCLEAR MOVEMENT PROTEIN NUDC"/>
    <property type="match status" value="1"/>
</dbReference>
<feature type="domain" description="CS" evidence="1">
    <location>
        <begin position="22"/>
        <end position="114"/>
    </location>
</feature>
<dbReference type="InterPro" id="IPR037898">
    <property type="entry name" value="NudC_fam"/>
</dbReference>
<dbReference type="InterPro" id="IPR007052">
    <property type="entry name" value="CS_dom"/>
</dbReference>
<evidence type="ECO:0000313" key="3">
    <source>
        <dbReference type="Proteomes" id="UP000283509"/>
    </source>
</evidence>
<reference evidence="2 3" key="2">
    <citation type="submission" date="2019-01" db="EMBL/GenBank/DDBJ databases">
        <title>The decoding of complex shrimp genome reveals the adaptation for benthos swimmer, frequently molting mechanism and breeding impact on genome.</title>
        <authorList>
            <person name="Sun Y."/>
            <person name="Gao Y."/>
            <person name="Yu Y."/>
        </authorList>
    </citation>
    <scope>NUCLEOTIDE SEQUENCE [LARGE SCALE GENOMIC DNA]</scope>
    <source>
        <tissue evidence="2">Muscle</tissue>
    </source>
</reference>